<keyword evidence="2" id="KW-1185">Reference proteome</keyword>
<evidence type="ECO:0008006" key="3">
    <source>
        <dbReference type="Google" id="ProtNLM"/>
    </source>
</evidence>
<protein>
    <recommendedName>
        <fullName evidence="3">DUF1153 domain-containing protein</fullName>
    </recommendedName>
</protein>
<proteinExistence type="predicted"/>
<dbReference type="Proteomes" id="UP000076609">
    <property type="component" value="Unassembled WGS sequence"/>
</dbReference>
<evidence type="ECO:0000313" key="1">
    <source>
        <dbReference type="EMBL" id="KZE11581.1"/>
    </source>
</evidence>
<dbReference type="EMBL" id="LQQO01000034">
    <property type="protein sequence ID" value="KZE11581.1"/>
    <property type="molecule type" value="Genomic_DNA"/>
</dbReference>
<accession>A0ABR5Y9V6</accession>
<evidence type="ECO:0000313" key="2">
    <source>
        <dbReference type="Proteomes" id="UP000076609"/>
    </source>
</evidence>
<reference evidence="2" key="1">
    <citation type="submission" date="2016-01" db="EMBL/GenBank/DDBJ databases">
        <title>Draft genome of Chromobacterium sp. F49.</title>
        <authorList>
            <person name="Hong K.W."/>
        </authorList>
    </citation>
    <scope>NUCLEOTIDE SEQUENCE [LARGE SCALE GENOMIC DNA]</scope>
    <source>
        <strain evidence="2">CN3</strain>
    </source>
</reference>
<sequence length="100" mass="11431">MIENHKIRPAKVIGPLGEPLTIDSLPPPDTTRWVVRRKAEVVAAVNGGLLSVDDVCQRYNLSAEEFASWQRAVDRSGMPGLRVTRIQHYKSLYERQQRKY</sequence>
<name>A0ABR5Y9V6_9SPHN</name>
<gene>
    <name evidence="1" type="ORF">AVT10_04900</name>
</gene>
<dbReference type="RefSeq" id="WP_066692240.1">
    <property type="nucleotide sequence ID" value="NZ_CP117025.1"/>
</dbReference>
<dbReference type="InterPro" id="IPR036388">
    <property type="entry name" value="WH-like_DNA-bd_sf"/>
</dbReference>
<dbReference type="Gene3D" id="1.10.10.10">
    <property type="entry name" value="Winged helix-like DNA-binding domain superfamily/Winged helix DNA-binding domain"/>
    <property type="match status" value="1"/>
</dbReference>
<comment type="caution">
    <text evidence="1">The sequence shown here is derived from an EMBL/GenBank/DDBJ whole genome shotgun (WGS) entry which is preliminary data.</text>
</comment>
<organism evidence="1 2">
    <name type="scientific">Sphingomonas hankookensis</name>
    <dbReference type="NCBI Taxonomy" id="563996"/>
    <lineage>
        <taxon>Bacteria</taxon>
        <taxon>Pseudomonadati</taxon>
        <taxon>Pseudomonadota</taxon>
        <taxon>Alphaproteobacteria</taxon>
        <taxon>Sphingomonadales</taxon>
        <taxon>Sphingomonadaceae</taxon>
        <taxon>Sphingomonas</taxon>
    </lineage>
</organism>
<dbReference type="SUPFAM" id="SSF48295">
    <property type="entry name" value="TrpR-like"/>
    <property type="match status" value="1"/>
</dbReference>
<dbReference type="InterPro" id="IPR010921">
    <property type="entry name" value="Trp_repressor/repl_initiator"/>
</dbReference>
<dbReference type="InterPro" id="IPR009534">
    <property type="entry name" value="DUF1153"/>
</dbReference>
<dbReference type="Pfam" id="PF06627">
    <property type="entry name" value="DUF1153"/>
    <property type="match status" value="1"/>
</dbReference>